<evidence type="ECO:0000313" key="1">
    <source>
        <dbReference type="EMBL" id="ANI31587.1"/>
    </source>
</evidence>
<organism evidence="1 2">
    <name type="scientific">Yersinia entomophaga</name>
    <dbReference type="NCBI Taxonomy" id="935293"/>
    <lineage>
        <taxon>Bacteria</taxon>
        <taxon>Pseudomonadati</taxon>
        <taxon>Pseudomonadota</taxon>
        <taxon>Gammaproteobacteria</taxon>
        <taxon>Enterobacterales</taxon>
        <taxon>Yersiniaceae</taxon>
        <taxon>Yersinia</taxon>
    </lineage>
</organism>
<proteinExistence type="predicted"/>
<reference evidence="1 2" key="1">
    <citation type="journal article" date="2016" name="Toxins">
        <title>The Draft Genome Sequence of the Yersinia entomophaga Entomopathogenic Type Strain MH96T.</title>
        <authorList>
            <person name="Hurst M.R."/>
            <person name="Beattie A."/>
            <person name="Altermann E."/>
            <person name="Moraga R.M."/>
            <person name="Harper L.A."/>
            <person name="Calder J."/>
            <person name="Laugraud A."/>
        </authorList>
    </citation>
    <scope>NUCLEOTIDE SEQUENCE [LARGE SCALE GENOMIC DNA]</scope>
    <source>
        <strain evidence="1 2">MH96</strain>
    </source>
</reference>
<keyword evidence="2" id="KW-1185">Reference proteome</keyword>
<evidence type="ECO:0000313" key="2">
    <source>
        <dbReference type="Proteomes" id="UP000266744"/>
    </source>
</evidence>
<dbReference type="RefSeq" id="WP_064517562.1">
    <property type="nucleotide sequence ID" value="NZ_CP010029.1"/>
</dbReference>
<accession>A0ABM6BQ13</accession>
<gene>
    <name evidence="1" type="ORF">PL78_17400</name>
</gene>
<dbReference type="Proteomes" id="UP000266744">
    <property type="component" value="Chromosome"/>
</dbReference>
<name>A0ABM6BQ13_YERET</name>
<protein>
    <recommendedName>
        <fullName evidence="3">Lysozyme</fullName>
    </recommendedName>
</protein>
<dbReference type="EMBL" id="CP010029">
    <property type="protein sequence ID" value="ANI31587.1"/>
    <property type="molecule type" value="Genomic_DNA"/>
</dbReference>
<sequence>MSLLSVLKRGLLLATLFAVLVGGLWVAQLKKTATLLNSENISLTQQNQLYLQRLQGYDQQMKTLDEALTTNAITQRQAEEKYHAIEQQMRRLLANSRCAREPVPDAVIRLQQRALGQSLPGAANSTESAAIAP</sequence>
<evidence type="ECO:0008006" key="3">
    <source>
        <dbReference type="Google" id="ProtNLM"/>
    </source>
</evidence>